<dbReference type="InterPro" id="IPR012676">
    <property type="entry name" value="TGS-like"/>
</dbReference>
<dbReference type="AlphaFoldDB" id="A0A7T5UQM5"/>
<evidence type="ECO:0000259" key="8">
    <source>
        <dbReference type="PROSITE" id="PS51710"/>
    </source>
</evidence>
<dbReference type="GO" id="GO:0005737">
    <property type="term" value="C:cytoplasm"/>
    <property type="evidence" value="ECO:0007669"/>
    <property type="project" value="TreeGrafter"/>
</dbReference>
<dbReference type="NCBIfam" id="TIGR00092">
    <property type="entry name" value="redox-regulated ATPase YchF"/>
    <property type="match status" value="1"/>
</dbReference>
<dbReference type="InterPro" id="IPR041706">
    <property type="entry name" value="YchF_N"/>
</dbReference>
<comment type="function">
    <text evidence="6">ATPase that binds to both the 70S ribosome and the 50S ribosomal subunit in a nucleotide-independent manner.</text>
</comment>
<dbReference type="Pfam" id="PF06071">
    <property type="entry name" value="YchF-GTPase_C"/>
    <property type="match status" value="1"/>
</dbReference>
<evidence type="ECO:0000256" key="5">
    <source>
        <dbReference type="ARBA" id="ARBA00022842"/>
    </source>
</evidence>
<dbReference type="InterPro" id="IPR013029">
    <property type="entry name" value="YchF_C"/>
</dbReference>
<comment type="similarity">
    <text evidence="6">Belongs to the TRAFAC class OBG-HflX-like GTPase superfamily. OBG GTPase family. YchF/OLA1 subfamily.</text>
</comment>
<sequence length="358" mass="39873">MSLKIGIVGLPNVGKSTLFNALTKKKVDISNYPFCTIEPNIGIVEVPDLRLEKLAEISHSQRIIPAVVEFVDIAGLVKGAAEGEGLGNKFLSHIREVDAIAEVVRVFKDKDIIHVANAVNPVSDIEVLEYELILKDLETTQNRLASLQKEVKAGEKRAAEELEHLQKVAEELKTGAIQHTNKLEFVGMLTNLGLLTAKPIVYVFNASEKQVQEKWEPDQKLKNKIGPASYAVISAKIEAELGELAEEEKKEYLKTLGRDESGLDQLIRVGYETLGLITFFTTGEDETRAWTIPKGSLAPRAGRAIHSDFEDKFIRAEVINWQKLVEADSWSRAKELGLLRLEGKEYVVQDGDVMEFKI</sequence>
<dbReference type="HAMAP" id="MF_00944">
    <property type="entry name" value="YchF_OLA1_ATPase"/>
    <property type="match status" value="1"/>
</dbReference>
<protein>
    <recommendedName>
        <fullName evidence="6">Ribosome-binding ATPase YchF</fullName>
    </recommendedName>
</protein>
<dbReference type="SUPFAM" id="SSF52540">
    <property type="entry name" value="P-loop containing nucleoside triphosphate hydrolases"/>
    <property type="match status" value="1"/>
</dbReference>
<dbReference type="InterPro" id="IPR004095">
    <property type="entry name" value="TGS"/>
</dbReference>
<evidence type="ECO:0000256" key="6">
    <source>
        <dbReference type="HAMAP-Rule" id="MF_00944"/>
    </source>
</evidence>
<dbReference type="GO" id="GO:0005525">
    <property type="term" value="F:GTP binding"/>
    <property type="evidence" value="ECO:0007669"/>
    <property type="project" value="InterPro"/>
</dbReference>
<dbReference type="PIRSF" id="PIRSF006641">
    <property type="entry name" value="CHP00092"/>
    <property type="match status" value="1"/>
</dbReference>
<dbReference type="InterPro" id="IPR012675">
    <property type="entry name" value="Beta-grasp_dom_sf"/>
</dbReference>
<organism evidence="10 11">
    <name type="scientific">Candidatus Sungiibacteriota bacterium</name>
    <dbReference type="NCBI Taxonomy" id="2750080"/>
    <lineage>
        <taxon>Bacteria</taxon>
        <taxon>Candidatus Sungiibacteriota</taxon>
    </lineage>
</organism>
<keyword evidence="3 6" id="KW-0547">Nucleotide-binding</keyword>
<dbReference type="EMBL" id="CP066690">
    <property type="protein sequence ID" value="QQG45331.1"/>
    <property type="molecule type" value="Genomic_DNA"/>
</dbReference>
<keyword evidence="4 6" id="KW-0067">ATP-binding</keyword>
<feature type="binding site" evidence="6">
    <location>
        <begin position="12"/>
        <end position="17"/>
    </location>
    <ligand>
        <name>ATP</name>
        <dbReference type="ChEBI" id="CHEBI:30616"/>
    </ligand>
</feature>
<dbReference type="GO" id="GO:0043023">
    <property type="term" value="F:ribosomal large subunit binding"/>
    <property type="evidence" value="ECO:0007669"/>
    <property type="project" value="UniProtKB-UniRule"/>
</dbReference>
<dbReference type="PROSITE" id="PS51880">
    <property type="entry name" value="TGS"/>
    <property type="match status" value="1"/>
</dbReference>
<dbReference type="Gene3D" id="1.10.150.300">
    <property type="entry name" value="TGS-like domain"/>
    <property type="match status" value="1"/>
</dbReference>
<name>A0A7T5UQM5_9BACT</name>
<keyword evidence="7" id="KW-0175">Coiled coil</keyword>
<dbReference type="Gene3D" id="3.10.20.30">
    <property type="match status" value="1"/>
</dbReference>
<dbReference type="PRINTS" id="PR00326">
    <property type="entry name" value="GTP1OBG"/>
</dbReference>
<comment type="cofactor">
    <cofactor evidence="1">
        <name>Mg(2+)</name>
        <dbReference type="ChEBI" id="CHEBI:18420"/>
    </cofactor>
</comment>
<dbReference type="InterPro" id="IPR023192">
    <property type="entry name" value="TGS-like_dom_sf"/>
</dbReference>
<feature type="domain" description="OBG-type G" evidence="8">
    <location>
        <begin position="3"/>
        <end position="275"/>
    </location>
</feature>
<feature type="coiled-coil region" evidence="7">
    <location>
        <begin position="130"/>
        <end position="175"/>
    </location>
</feature>
<evidence type="ECO:0000313" key="10">
    <source>
        <dbReference type="EMBL" id="QQG45331.1"/>
    </source>
</evidence>
<keyword evidence="5" id="KW-0460">Magnesium</keyword>
<dbReference type="GO" id="GO:0005524">
    <property type="term" value="F:ATP binding"/>
    <property type="evidence" value="ECO:0007669"/>
    <property type="project" value="UniProtKB-UniRule"/>
</dbReference>
<dbReference type="PANTHER" id="PTHR23305">
    <property type="entry name" value="OBG GTPASE FAMILY"/>
    <property type="match status" value="1"/>
</dbReference>
<keyword evidence="2" id="KW-0479">Metal-binding</keyword>
<dbReference type="CDD" id="cd01900">
    <property type="entry name" value="YchF"/>
    <property type="match status" value="1"/>
</dbReference>
<dbReference type="Gene3D" id="3.40.50.300">
    <property type="entry name" value="P-loop containing nucleotide triphosphate hydrolases"/>
    <property type="match status" value="1"/>
</dbReference>
<proteinExistence type="inferred from homology"/>
<dbReference type="Proteomes" id="UP000595618">
    <property type="component" value="Chromosome"/>
</dbReference>
<gene>
    <name evidence="6 10" type="primary">ychF</name>
    <name evidence="10" type="ORF">HYW89_00095</name>
</gene>
<accession>A0A7T5UQM5</accession>
<evidence type="ECO:0000256" key="1">
    <source>
        <dbReference type="ARBA" id="ARBA00001946"/>
    </source>
</evidence>
<dbReference type="FunFam" id="3.10.20.30:FF:000001">
    <property type="entry name" value="Ribosome-binding ATPase YchF"/>
    <property type="match status" value="1"/>
</dbReference>
<evidence type="ECO:0000259" key="9">
    <source>
        <dbReference type="PROSITE" id="PS51880"/>
    </source>
</evidence>
<evidence type="ECO:0000313" key="11">
    <source>
        <dbReference type="Proteomes" id="UP000595618"/>
    </source>
</evidence>
<evidence type="ECO:0000256" key="2">
    <source>
        <dbReference type="ARBA" id="ARBA00022723"/>
    </source>
</evidence>
<dbReference type="SUPFAM" id="SSF81271">
    <property type="entry name" value="TGS-like"/>
    <property type="match status" value="1"/>
</dbReference>
<reference evidence="10 11" key="1">
    <citation type="submission" date="2020-07" db="EMBL/GenBank/DDBJ databases">
        <title>Huge and variable diversity of episymbiotic CPR bacteria and DPANN archaea in groundwater ecosystems.</title>
        <authorList>
            <person name="He C.Y."/>
            <person name="Keren R."/>
            <person name="Whittaker M."/>
            <person name="Farag I.F."/>
            <person name="Doudna J."/>
            <person name="Cate J.H.D."/>
            <person name="Banfield J.F."/>
        </authorList>
    </citation>
    <scope>NUCLEOTIDE SEQUENCE [LARGE SCALE GENOMIC DNA]</scope>
    <source>
        <strain evidence="10">NC_groundwater_541_Ag_S-0.1um_46_50</strain>
    </source>
</reference>
<feature type="domain" description="TGS" evidence="9">
    <location>
        <begin position="275"/>
        <end position="358"/>
    </location>
</feature>
<dbReference type="PANTHER" id="PTHR23305:SF18">
    <property type="entry name" value="OBG-TYPE G DOMAIN-CONTAINING PROTEIN"/>
    <property type="match status" value="1"/>
</dbReference>
<dbReference type="InterPro" id="IPR027417">
    <property type="entry name" value="P-loop_NTPase"/>
</dbReference>
<evidence type="ECO:0000256" key="3">
    <source>
        <dbReference type="ARBA" id="ARBA00022741"/>
    </source>
</evidence>
<dbReference type="FunFam" id="1.10.150.300:FF:000001">
    <property type="entry name" value="Ribosome-binding ATPase YchF"/>
    <property type="match status" value="1"/>
</dbReference>
<dbReference type="InterPro" id="IPR031167">
    <property type="entry name" value="G_OBG"/>
</dbReference>
<dbReference type="InterPro" id="IPR006073">
    <property type="entry name" value="GTP-bd"/>
</dbReference>
<dbReference type="CDD" id="cd04867">
    <property type="entry name" value="TGS_YchF_OLA1"/>
    <property type="match status" value="1"/>
</dbReference>
<evidence type="ECO:0000256" key="7">
    <source>
        <dbReference type="SAM" id="Coils"/>
    </source>
</evidence>
<evidence type="ECO:0000256" key="4">
    <source>
        <dbReference type="ARBA" id="ARBA00022840"/>
    </source>
</evidence>
<dbReference type="PROSITE" id="PS51710">
    <property type="entry name" value="G_OBG"/>
    <property type="match status" value="1"/>
</dbReference>
<dbReference type="GO" id="GO:0016887">
    <property type="term" value="F:ATP hydrolysis activity"/>
    <property type="evidence" value="ECO:0007669"/>
    <property type="project" value="UniProtKB-UniRule"/>
</dbReference>
<dbReference type="InterPro" id="IPR004396">
    <property type="entry name" value="ATPase_YchF/OLA1"/>
</dbReference>
<dbReference type="Pfam" id="PF01926">
    <property type="entry name" value="MMR_HSR1"/>
    <property type="match status" value="1"/>
</dbReference>
<dbReference type="GO" id="GO:0046872">
    <property type="term" value="F:metal ion binding"/>
    <property type="evidence" value="ECO:0007669"/>
    <property type="project" value="UniProtKB-KW"/>
</dbReference>